<gene>
    <name evidence="2" type="ORF">PGT21_014107</name>
    <name evidence="3" type="ORF">PGTUg99_026249</name>
</gene>
<dbReference type="Proteomes" id="UP000324748">
    <property type="component" value="Unassembled WGS sequence"/>
</dbReference>
<proteinExistence type="predicted"/>
<organism evidence="3 5">
    <name type="scientific">Puccinia graminis f. sp. tritici</name>
    <dbReference type="NCBI Taxonomy" id="56615"/>
    <lineage>
        <taxon>Eukaryota</taxon>
        <taxon>Fungi</taxon>
        <taxon>Dikarya</taxon>
        <taxon>Basidiomycota</taxon>
        <taxon>Pucciniomycotina</taxon>
        <taxon>Pucciniomycetes</taxon>
        <taxon>Pucciniales</taxon>
        <taxon>Pucciniaceae</taxon>
        <taxon>Puccinia</taxon>
    </lineage>
</organism>
<evidence type="ECO:0000313" key="3">
    <source>
        <dbReference type="EMBL" id="KAA1136070.1"/>
    </source>
</evidence>
<dbReference type="OrthoDB" id="10289057at2759"/>
<reference evidence="4 5" key="1">
    <citation type="submission" date="2019-05" db="EMBL/GenBank/DDBJ databases">
        <title>Emergence of the Ug99 lineage of the wheat stem rust pathogen through somatic hybridization.</title>
        <authorList>
            <person name="Li F."/>
            <person name="Upadhyaya N.M."/>
            <person name="Sperschneider J."/>
            <person name="Matny O."/>
            <person name="Nguyen-Phuc H."/>
            <person name="Mago R."/>
            <person name="Raley C."/>
            <person name="Miller M.E."/>
            <person name="Silverstein K.A.T."/>
            <person name="Henningsen E."/>
            <person name="Hirsch C.D."/>
            <person name="Visser B."/>
            <person name="Pretorius Z.A."/>
            <person name="Steffenson B.J."/>
            <person name="Schwessinger B."/>
            <person name="Dodds P.N."/>
            <person name="Figueroa M."/>
        </authorList>
    </citation>
    <scope>NUCLEOTIDE SEQUENCE [LARGE SCALE GENOMIC DNA]</scope>
    <source>
        <strain evidence="2">21-0</strain>
        <strain evidence="3 5">Ug99</strain>
    </source>
</reference>
<dbReference type="PANTHER" id="PTHR45023">
    <property type="match status" value="1"/>
</dbReference>
<feature type="compositionally biased region" description="Acidic residues" evidence="1">
    <location>
        <begin position="140"/>
        <end position="152"/>
    </location>
</feature>
<dbReference type="Proteomes" id="UP000325313">
    <property type="component" value="Unassembled WGS sequence"/>
</dbReference>
<comment type="caution">
    <text evidence="3">The sequence shown here is derived from an EMBL/GenBank/DDBJ whole genome shotgun (WGS) entry which is preliminary data.</text>
</comment>
<accession>A0A5B0SE72</accession>
<feature type="region of interest" description="Disordered" evidence="1">
    <location>
        <begin position="140"/>
        <end position="200"/>
    </location>
</feature>
<evidence type="ECO:0000313" key="2">
    <source>
        <dbReference type="EMBL" id="KAA1085657.1"/>
    </source>
</evidence>
<keyword evidence="4" id="KW-1185">Reference proteome</keyword>
<evidence type="ECO:0008006" key="6">
    <source>
        <dbReference type="Google" id="ProtNLM"/>
    </source>
</evidence>
<evidence type="ECO:0000313" key="5">
    <source>
        <dbReference type="Proteomes" id="UP000325313"/>
    </source>
</evidence>
<protein>
    <recommendedName>
        <fullName evidence="6">No apical meristem-associated C-terminal domain-containing protein</fullName>
    </recommendedName>
</protein>
<dbReference type="EMBL" id="VSWC01000106">
    <property type="protein sequence ID" value="KAA1085657.1"/>
    <property type="molecule type" value="Genomic_DNA"/>
</dbReference>
<evidence type="ECO:0000313" key="4">
    <source>
        <dbReference type="Proteomes" id="UP000324748"/>
    </source>
</evidence>
<evidence type="ECO:0000256" key="1">
    <source>
        <dbReference type="SAM" id="MobiDB-lite"/>
    </source>
</evidence>
<dbReference type="PANTHER" id="PTHR45023:SF4">
    <property type="entry name" value="GLYCINE-RICH PROTEIN-RELATED"/>
    <property type="match status" value="1"/>
</dbReference>
<dbReference type="EMBL" id="VDEP01000036">
    <property type="protein sequence ID" value="KAA1136070.1"/>
    <property type="molecule type" value="Genomic_DNA"/>
</dbReference>
<sequence length="339" mass="37721">MFPSVRNSTKKVQKSINRSGHIDNNRLATCWFEVSQLFAARAAPSQDEFWTTFAVVFNQSGLSDSAPVDQVILRERWEKIRVDTIEFAKYYQEVKPRYQESEKALVGLAMDRFAESQGYEFGFHYLWETQLRYRDDWMAEEETGDETEEESDGSGPDSLVEVRAGGRMDKIDPSLNARPHDGQAGAGKLPAVETAGDGGPDSIEQLQLVLQALTDRLESNAAGISGIKPAAAKTPSAQASNKNIPARPAHDTLLINQTAKSIDKMYEENDKECNRIDQARLALEQDQIDIDIINTDLALLPDDEARLYYRAKKEAILAALIQAQPIRNPASSVPASSSW</sequence>
<dbReference type="AlphaFoldDB" id="A0A5B0SE72"/>
<name>A0A5B0SE72_PUCGR</name>